<dbReference type="InterPro" id="IPR005101">
    <property type="entry name" value="Cryptochr/Photolyase_FAD-bd"/>
</dbReference>
<feature type="domain" description="Photolyase/cryptochrome alpha/beta" evidence="8">
    <location>
        <begin position="2"/>
        <end position="132"/>
    </location>
</feature>
<evidence type="ECO:0000256" key="7">
    <source>
        <dbReference type="RuleBase" id="RU367151"/>
    </source>
</evidence>
<keyword evidence="4 6" id="KW-0274">FAD</keyword>
<organism evidence="9 10">
    <name type="scientific">Polynucleobacter sphagniphilus</name>
    <dbReference type="NCBI Taxonomy" id="1743169"/>
    <lineage>
        <taxon>Bacteria</taxon>
        <taxon>Pseudomonadati</taxon>
        <taxon>Pseudomonadota</taxon>
        <taxon>Betaproteobacteria</taxon>
        <taxon>Burkholderiales</taxon>
        <taxon>Burkholderiaceae</taxon>
        <taxon>Polynucleobacter</taxon>
    </lineage>
</organism>
<comment type="cofactor">
    <cofactor evidence="7">
        <name>(6R)-5,10-methylene-5,6,7,8-tetrahydrofolate</name>
        <dbReference type="ChEBI" id="CHEBI:15636"/>
    </cofactor>
    <text evidence="7">Binds 1 5,10-methenyltetrahydrofolate (MTHF) per subunit.</text>
</comment>
<dbReference type="PANTHER" id="PTHR11455">
    <property type="entry name" value="CRYPTOCHROME"/>
    <property type="match status" value="1"/>
</dbReference>
<dbReference type="GO" id="GO:0003913">
    <property type="term" value="F:DNA photolyase activity"/>
    <property type="evidence" value="ECO:0007669"/>
    <property type="project" value="InterPro"/>
</dbReference>
<evidence type="ECO:0000313" key="9">
    <source>
        <dbReference type="EMBL" id="MDH6503999.1"/>
    </source>
</evidence>
<feature type="binding site" evidence="6">
    <location>
        <begin position="370"/>
        <end position="372"/>
    </location>
    <ligand>
        <name>FAD</name>
        <dbReference type="ChEBI" id="CHEBI:57692"/>
    </ligand>
</feature>
<dbReference type="PANTHER" id="PTHR11455:SF22">
    <property type="entry name" value="CRYPTOCHROME DASH"/>
    <property type="match status" value="1"/>
</dbReference>
<dbReference type="Pfam" id="PF00875">
    <property type="entry name" value="DNA_photolyase"/>
    <property type="match status" value="1"/>
</dbReference>
<dbReference type="Gene3D" id="3.40.50.620">
    <property type="entry name" value="HUPs"/>
    <property type="match status" value="1"/>
</dbReference>
<evidence type="ECO:0000256" key="4">
    <source>
        <dbReference type="ARBA" id="ARBA00022827"/>
    </source>
</evidence>
<dbReference type="PROSITE" id="PS51645">
    <property type="entry name" value="PHR_CRY_ALPHA_BETA"/>
    <property type="match status" value="1"/>
</dbReference>
<dbReference type="SUPFAM" id="SSF48173">
    <property type="entry name" value="Cryptochrome/photolyase FAD-binding domain"/>
    <property type="match status" value="1"/>
</dbReference>
<dbReference type="PRINTS" id="PR00147">
    <property type="entry name" value="DNAPHOTLYASE"/>
</dbReference>
<reference evidence="9" key="1">
    <citation type="submission" date="2023-04" db="EMBL/GenBank/DDBJ databases">
        <title>Genome Encyclopedia of Bacteria and Archaea VI: Functional Genomics of Type Strains.</title>
        <authorList>
            <person name="Whitman W."/>
        </authorList>
    </citation>
    <scope>NUCLEOTIDE SEQUENCE</scope>
    <source>
        <strain evidence="9">Enz.4-51</strain>
    </source>
</reference>
<dbReference type="InterPro" id="IPR036155">
    <property type="entry name" value="Crypto/Photolyase_N_sf"/>
</dbReference>
<dbReference type="InterPro" id="IPR036134">
    <property type="entry name" value="Crypto/Photolyase_FAD-like_sf"/>
</dbReference>
<evidence type="ECO:0000256" key="1">
    <source>
        <dbReference type="ARBA" id="ARBA00005862"/>
    </source>
</evidence>
<evidence type="ECO:0000259" key="8">
    <source>
        <dbReference type="PROSITE" id="PS51645"/>
    </source>
</evidence>
<dbReference type="Pfam" id="PF03441">
    <property type="entry name" value="FAD_binding_7"/>
    <property type="match status" value="1"/>
</dbReference>
<comment type="caution">
    <text evidence="9">The sequence shown here is derived from an EMBL/GenBank/DDBJ whole genome shotgun (WGS) entry which is preliminary data.</text>
</comment>
<dbReference type="AlphaFoldDB" id="A0AA43MAG2"/>
<feature type="binding site" evidence="6">
    <location>
        <begin position="234"/>
        <end position="238"/>
    </location>
    <ligand>
        <name>FAD</name>
        <dbReference type="ChEBI" id="CHEBI:57692"/>
    </ligand>
</feature>
<comment type="function">
    <text evidence="7">May have a photoreceptor function.</text>
</comment>
<dbReference type="Proteomes" id="UP001161160">
    <property type="component" value="Unassembled WGS sequence"/>
</dbReference>
<proteinExistence type="inferred from homology"/>
<comment type="similarity">
    <text evidence="1 7">Belongs to the DNA photolyase class-1 family.</text>
</comment>
<accession>A0AA43MAG2</accession>
<keyword evidence="9" id="KW-0456">Lyase</keyword>
<dbReference type="GO" id="GO:0071949">
    <property type="term" value="F:FAD binding"/>
    <property type="evidence" value="ECO:0007669"/>
    <property type="project" value="TreeGrafter"/>
</dbReference>
<evidence type="ECO:0000313" key="10">
    <source>
        <dbReference type="Proteomes" id="UP001161160"/>
    </source>
</evidence>
<evidence type="ECO:0000256" key="3">
    <source>
        <dbReference type="ARBA" id="ARBA00022630"/>
    </source>
</evidence>
<dbReference type="InterPro" id="IPR014729">
    <property type="entry name" value="Rossmann-like_a/b/a_fold"/>
</dbReference>
<feature type="binding site" evidence="6">
    <location>
        <begin position="274"/>
        <end position="281"/>
    </location>
    <ligand>
        <name>FAD</name>
        <dbReference type="ChEBI" id="CHEBI:57692"/>
    </ligand>
</feature>
<dbReference type="GO" id="GO:0000719">
    <property type="term" value="P:photoreactive repair"/>
    <property type="evidence" value="ECO:0007669"/>
    <property type="project" value="TreeGrafter"/>
</dbReference>
<dbReference type="InterPro" id="IPR002081">
    <property type="entry name" value="Cryptochrome/DNA_photolyase_1"/>
</dbReference>
<dbReference type="Gene3D" id="1.25.40.80">
    <property type="match status" value="1"/>
</dbReference>
<keyword evidence="10" id="KW-1185">Reference proteome</keyword>
<gene>
    <name evidence="9" type="ORF">M2127_001303</name>
</gene>
<feature type="binding site" evidence="6">
    <location>
        <position position="221"/>
    </location>
    <ligand>
        <name>FAD</name>
        <dbReference type="ChEBI" id="CHEBI:57692"/>
    </ligand>
</feature>
<sequence>MTTIIYWFRNDLRLEDNPAFKEACRDATLLLPIYIHANYKDELTHWGFPRIANHAKAFLQASLKDLRSQLAAKGSTLLEFKGDAAEIMQVLRDQTQSGLVYCEQIEAPEELDQVTVIEGLGFKVKQFWQSSMLDPRDLPFDLKDMPDIFTRFRQDIEREGLSYALPIVAPEFIPPLPCLNQHEGQRESLLSKQSESPFVGGECSGLAHLSQYLDRRLPDTYKQTRNQLMGMDYSSKFSPWLSLGCLSPRVIADRLKNYELIHGANDGTYWLWFELLWRDYFRFLHFKYGRKLYQPKGLGKQQPNSFHEEQFYQWSSGLTGEDLIDAGMRELQQTGFLSNRMRQVLASYWIYDMKGDWRAGAAWFESQLIDYDVYSNQGNWLYITGGGTDPRGGRPFNVQKQTKDHDPDGVYRAMWLAK</sequence>
<dbReference type="InterPro" id="IPR006050">
    <property type="entry name" value="DNA_photolyase_N"/>
</dbReference>
<dbReference type="SUPFAM" id="SSF52425">
    <property type="entry name" value="Cryptochrome/photolyase, N-terminal domain"/>
    <property type="match status" value="1"/>
</dbReference>
<evidence type="ECO:0000256" key="6">
    <source>
        <dbReference type="PIRSR" id="PIRSR602081-1"/>
    </source>
</evidence>
<dbReference type="GO" id="GO:0003677">
    <property type="term" value="F:DNA binding"/>
    <property type="evidence" value="ECO:0007669"/>
    <property type="project" value="TreeGrafter"/>
</dbReference>
<evidence type="ECO:0000256" key="5">
    <source>
        <dbReference type="ARBA" id="ARBA00022991"/>
    </source>
</evidence>
<dbReference type="EMBL" id="JARXYA010000005">
    <property type="protein sequence ID" value="MDH6503999.1"/>
    <property type="molecule type" value="Genomic_DNA"/>
</dbReference>
<keyword evidence="5 7" id="KW-0157">Chromophore</keyword>
<dbReference type="Gene3D" id="1.10.579.10">
    <property type="entry name" value="DNA Cyclobutane Dipyrimidine Photolyase, subunit A, domain 3"/>
    <property type="match status" value="1"/>
</dbReference>
<keyword evidence="3 6" id="KW-0285">Flavoprotein</keyword>
<protein>
    <recommendedName>
        <fullName evidence="2 7">Cryptochrome DASH</fullName>
    </recommendedName>
</protein>
<dbReference type="NCBIfam" id="TIGR02765">
    <property type="entry name" value="crypto_DASH"/>
    <property type="match status" value="1"/>
</dbReference>
<evidence type="ECO:0000256" key="2">
    <source>
        <dbReference type="ARBA" id="ARBA00017881"/>
    </source>
</evidence>
<dbReference type="InterPro" id="IPR014133">
    <property type="entry name" value="Cry_DASH"/>
</dbReference>
<comment type="cofactor">
    <cofactor evidence="6 7">
        <name>FAD</name>
        <dbReference type="ChEBI" id="CHEBI:57692"/>
    </cofactor>
    <text evidence="6 7">Binds 1 FAD per subunit.</text>
</comment>
<name>A0AA43MAG2_9BURK</name>
<dbReference type="RefSeq" id="WP_277542473.1">
    <property type="nucleotide sequence ID" value="NZ_JAQFIK010000004.1"/>
</dbReference>